<dbReference type="AlphaFoldDB" id="A0A517YU79"/>
<evidence type="ECO:0000313" key="2">
    <source>
        <dbReference type="EMBL" id="QDU33793.1"/>
    </source>
</evidence>
<dbReference type="RefSeq" id="WP_145077120.1">
    <property type="nucleotide sequence ID" value="NZ_CP036425.1"/>
</dbReference>
<name>A0A517YU79_9BACT</name>
<organism evidence="2 3">
    <name type="scientific">Poriferisphaera corsica</name>
    <dbReference type="NCBI Taxonomy" id="2528020"/>
    <lineage>
        <taxon>Bacteria</taxon>
        <taxon>Pseudomonadati</taxon>
        <taxon>Planctomycetota</taxon>
        <taxon>Phycisphaerae</taxon>
        <taxon>Phycisphaerales</taxon>
        <taxon>Phycisphaeraceae</taxon>
        <taxon>Poriferisphaera</taxon>
    </lineage>
</organism>
<dbReference type="KEGG" id="pcor:KS4_18510"/>
<evidence type="ECO:0000313" key="3">
    <source>
        <dbReference type="Proteomes" id="UP000317369"/>
    </source>
</evidence>
<evidence type="ECO:0000259" key="1">
    <source>
        <dbReference type="Pfam" id="PF07238"/>
    </source>
</evidence>
<dbReference type="InterPro" id="IPR009875">
    <property type="entry name" value="PilZ_domain"/>
</dbReference>
<dbReference type="EMBL" id="CP036425">
    <property type="protein sequence ID" value="QDU33793.1"/>
    <property type="molecule type" value="Genomic_DNA"/>
</dbReference>
<dbReference type="Proteomes" id="UP000317369">
    <property type="component" value="Chromosome"/>
</dbReference>
<accession>A0A517YU79</accession>
<dbReference type="OrthoDB" id="9912327at2"/>
<dbReference type="GO" id="GO:0035438">
    <property type="term" value="F:cyclic-di-GMP binding"/>
    <property type="evidence" value="ECO:0007669"/>
    <property type="project" value="InterPro"/>
</dbReference>
<keyword evidence="3" id="KW-1185">Reference proteome</keyword>
<reference evidence="2 3" key="1">
    <citation type="submission" date="2019-02" db="EMBL/GenBank/DDBJ databases">
        <title>Deep-cultivation of Planctomycetes and their phenomic and genomic characterization uncovers novel biology.</title>
        <authorList>
            <person name="Wiegand S."/>
            <person name="Jogler M."/>
            <person name="Boedeker C."/>
            <person name="Pinto D."/>
            <person name="Vollmers J."/>
            <person name="Rivas-Marin E."/>
            <person name="Kohn T."/>
            <person name="Peeters S.H."/>
            <person name="Heuer A."/>
            <person name="Rast P."/>
            <person name="Oberbeckmann S."/>
            <person name="Bunk B."/>
            <person name="Jeske O."/>
            <person name="Meyerdierks A."/>
            <person name="Storesund J.E."/>
            <person name="Kallscheuer N."/>
            <person name="Luecker S."/>
            <person name="Lage O.M."/>
            <person name="Pohl T."/>
            <person name="Merkel B.J."/>
            <person name="Hornburger P."/>
            <person name="Mueller R.-W."/>
            <person name="Bruemmer F."/>
            <person name="Labrenz M."/>
            <person name="Spormann A.M."/>
            <person name="Op den Camp H."/>
            <person name="Overmann J."/>
            <person name="Amann R."/>
            <person name="Jetten M.S.M."/>
            <person name="Mascher T."/>
            <person name="Medema M.H."/>
            <person name="Devos D.P."/>
            <person name="Kaster A.-K."/>
            <person name="Ovreas L."/>
            <person name="Rohde M."/>
            <person name="Galperin M.Y."/>
            <person name="Jogler C."/>
        </authorList>
    </citation>
    <scope>NUCLEOTIDE SEQUENCE [LARGE SCALE GENOMIC DNA]</scope>
    <source>
        <strain evidence="2 3">KS4</strain>
    </source>
</reference>
<proteinExistence type="predicted"/>
<dbReference type="Pfam" id="PF07238">
    <property type="entry name" value="PilZ"/>
    <property type="match status" value="1"/>
</dbReference>
<protein>
    <recommendedName>
        <fullName evidence="1">PilZ domain-containing protein</fullName>
    </recommendedName>
</protein>
<feature type="domain" description="PilZ" evidence="1">
    <location>
        <begin position="24"/>
        <end position="114"/>
    </location>
</feature>
<sequence length="124" mass="13772">MSTQHTLKLIDDSAIEPDSYLFDRRRCMRRRASGHVTAVSTPDDHFESPKRIRPLQLVDSSETGIGAFSHEPIELGSRIVMFFPPHGNEKGFDMVGSVVRCIKNDKGYRIGIQLKACATPVSAA</sequence>
<gene>
    <name evidence="2" type="ORF">KS4_18510</name>
</gene>